<dbReference type="AlphaFoldDB" id="A0A7R8VV23"/>
<proteinExistence type="predicted"/>
<name>A0A7R8VV23_TIMDO</name>
<sequence>MFAFTCERIQRSMFGRAQHPCAAAAVGYNVAVVIGTPEKLTTSGWLKYALCWRGLTIFSKISYSVYLTQFLGFFYNVGTTRTSQEFTAFTSVAAAGGLVNSKKTAIGFSQTGRYGL</sequence>
<organism evidence="1">
    <name type="scientific">Timema douglasi</name>
    <name type="common">Walking stick</name>
    <dbReference type="NCBI Taxonomy" id="61478"/>
    <lineage>
        <taxon>Eukaryota</taxon>
        <taxon>Metazoa</taxon>
        <taxon>Ecdysozoa</taxon>
        <taxon>Arthropoda</taxon>
        <taxon>Hexapoda</taxon>
        <taxon>Insecta</taxon>
        <taxon>Pterygota</taxon>
        <taxon>Neoptera</taxon>
        <taxon>Polyneoptera</taxon>
        <taxon>Phasmatodea</taxon>
        <taxon>Timematodea</taxon>
        <taxon>Timematoidea</taxon>
        <taxon>Timematidae</taxon>
        <taxon>Timema</taxon>
    </lineage>
</organism>
<dbReference type="EMBL" id="OA574514">
    <property type="protein sequence ID" value="CAD7205258.1"/>
    <property type="molecule type" value="Genomic_DNA"/>
</dbReference>
<protein>
    <submittedName>
        <fullName evidence="1">Uncharacterized protein</fullName>
    </submittedName>
</protein>
<reference evidence="1" key="1">
    <citation type="submission" date="2020-11" db="EMBL/GenBank/DDBJ databases">
        <authorList>
            <person name="Tran Van P."/>
        </authorList>
    </citation>
    <scope>NUCLEOTIDE SEQUENCE</scope>
</reference>
<gene>
    <name evidence="1" type="ORF">TDIB3V08_LOCUS11410</name>
</gene>
<evidence type="ECO:0000313" key="1">
    <source>
        <dbReference type="EMBL" id="CAD7205258.1"/>
    </source>
</evidence>
<accession>A0A7R8VV23</accession>